<dbReference type="GO" id="GO:0004518">
    <property type="term" value="F:nuclease activity"/>
    <property type="evidence" value="ECO:0007669"/>
    <property type="project" value="UniProtKB-KW"/>
</dbReference>
<protein>
    <submittedName>
        <fullName evidence="7">Por secretion system C-terminal sorting domain-containing protein</fullName>
    </submittedName>
</protein>
<dbReference type="SUPFAM" id="SSF54060">
    <property type="entry name" value="His-Me finger endonucleases"/>
    <property type="match status" value="1"/>
</dbReference>
<reference evidence="7 8" key="1">
    <citation type="submission" date="2016-10" db="EMBL/GenBank/DDBJ databases">
        <authorList>
            <person name="de Groot N.N."/>
        </authorList>
    </citation>
    <scope>NUCLEOTIDE SEQUENCE [LARGE SCALE GENOMIC DNA]</scope>
    <source>
        <strain evidence="7 8">DSM 23581</strain>
    </source>
</reference>
<dbReference type="EMBL" id="FNQF01000004">
    <property type="protein sequence ID" value="SEA26628.1"/>
    <property type="molecule type" value="Genomic_DNA"/>
</dbReference>
<evidence type="ECO:0000313" key="7">
    <source>
        <dbReference type="EMBL" id="SEA26628.1"/>
    </source>
</evidence>
<dbReference type="Proteomes" id="UP000198820">
    <property type="component" value="Unassembled WGS sequence"/>
</dbReference>
<evidence type="ECO:0000256" key="4">
    <source>
        <dbReference type="ARBA" id="ARBA00022801"/>
    </source>
</evidence>
<evidence type="ECO:0000313" key="8">
    <source>
        <dbReference type="Proteomes" id="UP000198820"/>
    </source>
</evidence>
<sequence>MFLIEYHSTYILFDYICSKFQMMKQFLLLFCFIFSGFVANSQILINELDSDTQGVDDKEFVELKTPNPNTALDGYVLVLFNGSSSGGDSSYFALDLDGFVTDFNGLFVIGGPELNPSPQFFVPTNTFQNGADAVAIYQGSSADFPEYTLATTTNLVDALVYGTNDPDDVGLMNLLGVTEQIDEDENNNKDFESIQRADDGTWFVAEPTPREPNEGGGIQPIFIDLEVSAETVDEGDAFDMTFTASEVLTSDLELSFTLTNGTFTTDDYVGDTSLTVLENTSSISQTVAIVDDSEDEGDEVLLIDVADLPAPYVLNANRIEIIVIDNDFVVESYGTPTNPTFGLVSSTAPANYYNDFNGKADQQLKESITALISDPSTVQVHTYSDIYIILDEADKSPLNSNKVWLLYTEQQKAKYLKQSGSNSVGRWNREHIFPRSRGGFFSIEDDDIVTGIMPDWTTNADSLRHGNSDAHHLRPALSSENSSRGNKNFGDYTGPTGNQGSFKGDVARAVFYMALRYNDLSLVNGFPTTADAGQLGDLQTLLEWHELDPPDDYEMNRNNVIYNWQNNRNPFIDMPDLVDYIWGDMIGETWNNTMSNEDFKTSAIKVYPNPSQGQLNFMNLPKQVEIRIFSLTGQELFHQKDFDEKTLNLDLAQGIYILKMSSDQESTSQKIIIE</sequence>
<keyword evidence="3" id="KW-0732">Signal</keyword>
<keyword evidence="4" id="KW-0378">Hydrolase</keyword>
<accession>A0A1H3ZSI9</accession>
<feature type="domain" description="Secretion system C-terminal sorting" evidence="6">
    <location>
        <begin position="606"/>
        <end position="673"/>
    </location>
</feature>
<evidence type="ECO:0000256" key="5">
    <source>
        <dbReference type="SAM" id="MobiDB-lite"/>
    </source>
</evidence>
<dbReference type="NCBIfam" id="TIGR04183">
    <property type="entry name" value="Por_Secre_tail"/>
    <property type="match status" value="1"/>
</dbReference>
<dbReference type="GO" id="GO:0016787">
    <property type="term" value="F:hydrolase activity"/>
    <property type="evidence" value="ECO:0007669"/>
    <property type="project" value="UniProtKB-KW"/>
</dbReference>
<dbReference type="Pfam" id="PF18962">
    <property type="entry name" value="Por_Secre_tail"/>
    <property type="match status" value="1"/>
</dbReference>
<dbReference type="InterPro" id="IPR007346">
    <property type="entry name" value="Endonuclease-I"/>
</dbReference>
<comment type="similarity">
    <text evidence="1">Belongs to the EndA/NucM nuclease family.</text>
</comment>
<dbReference type="PANTHER" id="PTHR33607">
    <property type="entry name" value="ENDONUCLEASE-1"/>
    <property type="match status" value="1"/>
</dbReference>
<dbReference type="STRING" id="908615.SAMN05421540_104194"/>
<dbReference type="Pfam" id="PF04231">
    <property type="entry name" value="Endonuclease_1"/>
    <property type="match status" value="2"/>
</dbReference>
<gene>
    <name evidence="7" type="ORF">SAMN05421540_104194</name>
</gene>
<keyword evidence="2" id="KW-0540">Nuclease</keyword>
<evidence type="ECO:0000256" key="3">
    <source>
        <dbReference type="ARBA" id="ARBA00022729"/>
    </source>
</evidence>
<feature type="region of interest" description="Disordered" evidence="5">
    <location>
        <begin position="467"/>
        <end position="496"/>
    </location>
</feature>
<proteinExistence type="inferred from homology"/>
<organism evidence="7 8">
    <name type="scientific">Psychroflexus halocasei</name>
    <dbReference type="NCBI Taxonomy" id="908615"/>
    <lineage>
        <taxon>Bacteria</taxon>
        <taxon>Pseudomonadati</taxon>
        <taxon>Bacteroidota</taxon>
        <taxon>Flavobacteriia</taxon>
        <taxon>Flavobacteriales</taxon>
        <taxon>Flavobacteriaceae</taxon>
        <taxon>Psychroflexus</taxon>
    </lineage>
</organism>
<dbReference type="PANTHER" id="PTHR33607:SF2">
    <property type="entry name" value="ENDONUCLEASE-1"/>
    <property type="match status" value="1"/>
</dbReference>
<dbReference type="InterPro" id="IPR044925">
    <property type="entry name" value="His-Me_finger_sf"/>
</dbReference>
<dbReference type="AlphaFoldDB" id="A0A1H3ZSI9"/>
<dbReference type="InterPro" id="IPR038081">
    <property type="entry name" value="CalX-like_sf"/>
</dbReference>
<dbReference type="SUPFAM" id="SSF141072">
    <property type="entry name" value="CalX-like"/>
    <property type="match status" value="1"/>
</dbReference>
<dbReference type="InterPro" id="IPR026444">
    <property type="entry name" value="Secre_tail"/>
</dbReference>
<evidence type="ECO:0000256" key="1">
    <source>
        <dbReference type="ARBA" id="ARBA00006429"/>
    </source>
</evidence>
<evidence type="ECO:0000259" key="6">
    <source>
        <dbReference type="Pfam" id="PF18962"/>
    </source>
</evidence>
<name>A0A1H3ZSI9_9FLAO</name>
<evidence type="ECO:0000256" key="2">
    <source>
        <dbReference type="ARBA" id="ARBA00022722"/>
    </source>
</evidence>
<keyword evidence="8" id="KW-1185">Reference proteome</keyword>